<evidence type="ECO:0000256" key="3">
    <source>
        <dbReference type="ARBA" id="ARBA00022989"/>
    </source>
</evidence>
<protein>
    <recommendedName>
        <fullName evidence="5">Translocation and assembly module TamB C-terminal domain-containing protein</fullName>
    </recommendedName>
</protein>
<keyword evidence="2" id="KW-0812">Transmembrane</keyword>
<accession>A0A1J5P5N8</accession>
<dbReference type="Pfam" id="PF04357">
    <property type="entry name" value="TamB"/>
    <property type="match status" value="1"/>
</dbReference>
<evidence type="ECO:0000256" key="2">
    <source>
        <dbReference type="ARBA" id="ARBA00022692"/>
    </source>
</evidence>
<evidence type="ECO:0000259" key="5">
    <source>
        <dbReference type="Pfam" id="PF04357"/>
    </source>
</evidence>
<dbReference type="PANTHER" id="PTHR36985">
    <property type="entry name" value="TRANSLOCATION AND ASSEMBLY MODULE SUBUNIT TAMB"/>
    <property type="match status" value="1"/>
</dbReference>
<sequence>MVRLYADPDLPDAEKLAWLVLGRSASSGGAEAALLQQAAMTLLAGNGKSVSDRLSQALGLDELSFRGSGSGASSSNSSVINTAAGTASAASVTLGKRLSKDFYVAYESSLNGTMGVFYIFYDLTKRLSLRAQTGEQSAVDLIFTLRYD</sequence>
<gene>
    <name evidence="6" type="ORF">GALL_553340</name>
</gene>
<evidence type="ECO:0000256" key="1">
    <source>
        <dbReference type="ARBA" id="ARBA00004167"/>
    </source>
</evidence>
<dbReference type="EMBL" id="MLJW01009283">
    <property type="protein sequence ID" value="OIQ63127.1"/>
    <property type="molecule type" value="Genomic_DNA"/>
</dbReference>
<evidence type="ECO:0000313" key="6">
    <source>
        <dbReference type="EMBL" id="OIQ63127.1"/>
    </source>
</evidence>
<proteinExistence type="predicted"/>
<keyword evidence="3" id="KW-1133">Transmembrane helix</keyword>
<reference evidence="6" key="1">
    <citation type="submission" date="2016-10" db="EMBL/GenBank/DDBJ databases">
        <title>Sequence of Gallionella enrichment culture.</title>
        <authorList>
            <person name="Poehlein A."/>
            <person name="Muehling M."/>
            <person name="Daniel R."/>
        </authorList>
    </citation>
    <scope>NUCLEOTIDE SEQUENCE</scope>
</reference>
<dbReference type="InterPro" id="IPR007452">
    <property type="entry name" value="TamB_C"/>
</dbReference>
<organism evidence="6">
    <name type="scientific">mine drainage metagenome</name>
    <dbReference type="NCBI Taxonomy" id="410659"/>
    <lineage>
        <taxon>unclassified sequences</taxon>
        <taxon>metagenomes</taxon>
        <taxon>ecological metagenomes</taxon>
    </lineage>
</organism>
<evidence type="ECO:0000256" key="4">
    <source>
        <dbReference type="ARBA" id="ARBA00023136"/>
    </source>
</evidence>
<comment type="subcellular location">
    <subcellularLocation>
        <location evidence="1">Membrane</location>
        <topology evidence="1">Single-pass membrane protein</topology>
    </subcellularLocation>
</comment>
<feature type="domain" description="Translocation and assembly module TamB C-terminal" evidence="5">
    <location>
        <begin position="2"/>
        <end position="147"/>
    </location>
</feature>
<dbReference type="PANTHER" id="PTHR36985:SF1">
    <property type="entry name" value="TRANSLOCATION AND ASSEMBLY MODULE SUBUNIT TAMB"/>
    <property type="match status" value="1"/>
</dbReference>
<name>A0A1J5P5N8_9ZZZZ</name>
<comment type="caution">
    <text evidence="6">The sequence shown here is derived from an EMBL/GenBank/DDBJ whole genome shotgun (WGS) entry which is preliminary data.</text>
</comment>
<dbReference type="GO" id="GO:0005886">
    <property type="term" value="C:plasma membrane"/>
    <property type="evidence" value="ECO:0007669"/>
    <property type="project" value="InterPro"/>
</dbReference>
<keyword evidence="4" id="KW-0472">Membrane</keyword>
<dbReference type="GO" id="GO:0009306">
    <property type="term" value="P:protein secretion"/>
    <property type="evidence" value="ECO:0007669"/>
    <property type="project" value="InterPro"/>
</dbReference>
<dbReference type="AlphaFoldDB" id="A0A1J5P5N8"/>